<dbReference type="PANTHER" id="PTHR33480:SF1">
    <property type="entry name" value="TYR RECOMBINASE DOMAIN-CONTAINING PROTEIN"/>
    <property type="match status" value="1"/>
</dbReference>
<dbReference type="EMBL" id="VCGU01000459">
    <property type="protein sequence ID" value="TRY61582.1"/>
    <property type="molecule type" value="Genomic_DNA"/>
</dbReference>
<dbReference type="STRING" id="6832.A0A553N811"/>
<evidence type="ECO:0000313" key="4">
    <source>
        <dbReference type="Proteomes" id="UP000318571"/>
    </source>
</evidence>
<feature type="region of interest" description="Disordered" evidence="2">
    <location>
        <begin position="150"/>
        <end position="171"/>
    </location>
</feature>
<dbReference type="Gene3D" id="1.10.443.10">
    <property type="entry name" value="Intergrase catalytic core"/>
    <property type="match status" value="1"/>
</dbReference>
<dbReference type="InterPro" id="IPR011010">
    <property type="entry name" value="DNA_brk_join_enz"/>
</dbReference>
<dbReference type="InterPro" id="IPR013762">
    <property type="entry name" value="Integrase-like_cat_sf"/>
</dbReference>
<evidence type="ECO:0000256" key="2">
    <source>
        <dbReference type="SAM" id="MobiDB-lite"/>
    </source>
</evidence>
<dbReference type="AlphaFoldDB" id="A0A553N811"/>
<reference evidence="3 4" key="1">
    <citation type="journal article" date="2018" name="Nat. Ecol. Evol.">
        <title>Genomic signatures of mitonuclear coevolution across populations of Tigriopus californicus.</title>
        <authorList>
            <person name="Barreto F.S."/>
            <person name="Watson E.T."/>
            <person name="Lima T.G."/>
            <person name="Willett C.S."/>
            <person name="Edmands S."/>
            <person name="Li W."/>
            <person name="Burton R.S."/>
        </authorList>
    </citation>
    <scope>NUCLEOTIDE SEQUENCE [LARGE SCALE GENOMIC DNA]</scope>
    <source>
        <strain evidence="3 4">San Diego</strain>
    </source>
</reference>
<sequence>MDTVGVMKRYWAAYFPTDDTFARIDSRKNTEKIRRLGSKEIQVAFDGVWFTGEIVEGFDSAVACDKFLNEPVPDLLALIQRSEESSSSTEENIHVTSPEANKDQEGNEDEPVPSTSSESQDEPPPSTLSGKRGRAPCKDDRLVKIRLQEVATASEEHISGTSSDMEESDDSSIQEDTESVTYINPPPRTRQPGFSDTYLSWLMGSLPSSSPGNIVIKPCEKKEGGTNYVKTQYCPFCLKGFSKVMRHIETVHGNEASVQAFSKAKGQDRTEQGKMLRHAGNFNQNIKVLQADSGVLVVVKRPKRASQGKYFPCRTCLGFYYQSELWRHMRQCGNKVGKPTNPIMESRALLICAVEENEALTSIQSLLETMRNDPIYDIIIKDDILILYGQYLKLKHQEDQNPTAHIKQKLRHVARFMERFNETMADWVPLKNIIDPGHFDLIVKVTKQFAFDRSAVSLPLKIGHALKKCCAILRGQSIRKMDHSLRERTEAFDILYCSEWGDRVARQSLTKLKNDKLNKKDEIPVTDDIVKLSRHLKETISEVVLSELDGKSWRGLSEMVLARLILFNKRRGGEAASLKVDDYNEVRHGTTQLDEEISKSLTPIELKLAERHLLVKVVGKRGRHVPLLMPDDCVEAVDKLITSRVVAGVPETNSFLFATPQKLSHLEPCSVLKKCAKNVELQKPDLITSTKLRKYLATACQIMSLPEEEMGWLATHLGHDIGVHRQFYRKQSDMIELCKISKLLIATEEGEIHKHKGKTLSDL</sequence>
<organism evidence="3 4">
    <name type="scientific">Tigriopus californicus</name>
    <name type="common">Marine copepod</name>
    <dbReference type="NCBI Taxonomy" id="6832"/>
    <lineage>
        <taxon>Eukaryota</taxon>
        <taxon>Metazoa</taxon>
        <taxon>Ecdysozoa</taxon>
        <taxon>Arthropoda</taxon>
        <taxon>Crustacea</taxon>
        <taxon>Multicrustacea</taxon>
        <taxon>Hexanauplia</taxon>
        <taxon>Copepoda</taxon>
        <taxon>Harpacticoida</taxon>
        <taxon>Harpacticidae</taxon>
        <taxon>Tigriopus</taxon>
    </lineage>
</organism>
<gene>
    <name evidence="3" type="ORF">TCAL_14931</name>
</gene>
<keyword evidence="4" id="KW-1185">Reference proteome</keyword>
<evidence type="ECO:0000313" key="3">
    <source>
        <dbReference type="EMBL" id="TRY61582.1"/>
    </source>
</evidence>
<protein>
    <submittedName>
        <fullName evidence="3">Uncharacterized protein</fullName>
    </submittedName>
</protein>
<name>A0A553N811_TIGCA</name>
<proteinExistence type="predicted"/>
<accession>A0A553N811</accession>
<dbReference type="Proteomes" id="UP000318571">
    <property type="component" value="Chromosome 8"/>
</dbReference>
<dbReference type="GO" id="GO:0006310">
    <property type="term" value="P:DNA recombination"/>
    <property type="evidence" value="ECO:0007669"/>
    <property type="project" value="UniProtKB-KW"/>
</dbReference>
<dbReference type="SUPFAM" id="SSF56349">
    <property type="entry name" value="DNA breaking-rejoining enzymes"/>
    <property type="match status" value="1"/>
</dbReference>
<dbReference type="OMA" id="YLHCINC"/>
<feature type="region of interest" description="Disordered" evidence="2">
    <location>
        <begin position="82"/>
        <end position="135"/>
    </location>
</feature>
<keyword evidence="1" id="KW-0233">DNA recombination</keyword>
<dbReference type="GO" id="GO:0015074">
    <property type="term" value="P:DNA integration"/>
    <property type="evidence" value="ECO:0007669"/>
    <property type="project" value="InterPro"/>
</dbReference>
<evidence type="ECO:0000256" key="1">
    <source>
        <dbReference type="ARBA" id="ARBA00023172"/>
    </source>
</evidence>
<dbReference type="PANTHER" id="PTHR33480">
    <property type="entry name" value="SET DOMAIN-CONTAINING PROTEIN-RELATED"/>
    <property type="match status" value="1"/>
</dbReference>
<dbReference type="GO" id="GO:0003677">
    <property type="term" value="F:DNA binding"/>
    <property type="evidence" value="ECO:0007669"/>
    <property type="project" value="InterPro"/>
</dbReference>
<comment type="caution">
    <text evidence="3">The sequence shown here is derived from an EMBL/GenBank/DDBJ whole genome shotgun (WGS) entry which is preliminary data.</text>
</comment>